<comment type="caution">
    <text evidence="1">The sequence shown here is derived from an EMBL/GenBank/DDBJ whole genome shotgun (WGS) entry which is preliminary data.</text>
</comment>
<name>A0A645GMW8_9ZZZZ</name>
<sequence length="71" mass="8424">MIVKITKQVFITIEQRTCPEQHNSCEYCLCRSLIYHAQLIVHDIIVQIRNGLFYEIDHIVKTIIHFVPIDE</sequence>
<reference evidence="1" key="1">
    <citation type="submission" date="2019-08" db="EMBL/GenBank/DDBJ databases">
        <authorList>
            <person name="Kucharzyk K."/>
            <person name="Murdoch R.W."/>
            <person name="Higgins S."/>
            <person name="Loffler F."/>
        </authorList>
    </citation>
    <scope>NUCLEOTIDE SEQUENCE</scope>
</reference>
<accession>A0A645GMW8</accession>
<dbReference type="AlphaFoldDB" id="A0A645GMW8"/>
<protein>
    <submittedName>
        <fullName evidence="1">Uncharacterized protein</fullName>
    </submittedName>
</protein>
<dbReference type="EMBL" id="VSSQ01078484">
    <property type="protein sequence ID" value="MPN28258.1"/>
    <property type="molecule type" value="Genomic_DNA"/>
</dbReference>
<organism evidence="1">
    <name type="scientific">bioreactor metagenome</name>
    <dbReference type="NCBI Taxonomy" id="1076179"/>
    <lineage>
        <taxon>unclassified sequences</taxon>
        <taxon>metagenomes</taxon>
        <taxon>ecological metagenomes</taxon>
    </lineage>
</organism>
<evidence type="ECO:0000313" key="1">
    <source>
        <dbReference type="EMBL" id="MPN28258.1"/>
    </source>
</evidence>
<proteinExistence type="predicted"/>
<gene>
    <name evidence="1" type="ORF">SDC9_175699</name>
</gene>